<keyword evidence="3" id="KW-0653">Protein transport</keyword>
<feature type="domain" description="Beta-adaptin appendage C-terminal subdomain" evidence="5">
    <location>
        <begin position="89"/>
        <end position="199"/>
    </location>
</feature>
<dbReference type="SUPFAM" id="SSF49348">
    <property type="entry name" value="Clathrin adaptor appendage domain"/>
    <property type="match status" value="1"/>
</dbReference>
<dbReference type="EMBL" id="KK117574">
    <property type="protein sequence ID" value="KFM70822.1"/>
    <property type="molecule type" value="Genomic_DNA"/>
</dbReference>
<dbReference type="FunFam" id="3.30.310.10:FF:000003">
    <property type="entry name" value="AP complex subunit beta"/>
    <property type="match status" value="1"/>
</dbReference>
<keyword evidence="2" id="KW-0813">Transport</keyword>
<dbReference type="Pfam" id="PF09066">
    <property type="entry name" value="B2-adapt-app_C"/>
    <property type="match status" value="1"/>
</dbReference>
<proteinExistence type="predicted"/>
<dbReference type="FunFam" id="2.60.40.1150:FF:000001">
    <property type="entry name" value="AP complex subunit beta"/>
    <property type="match status" value="1"/>
</dbReference>
<keyword evidence="4" id="KW-0472">Membrane</keyword>
<dbReference type="GO" id="GO:0006886">
    <property type="term" value="P:intracellular protein transport"/>
    <property type="evidence" value="ECO:0007669"/>
    <property type="project" value="InterPro"/>
</dbReference>
<evidence type="ECO:0000259" key="5">
    <source>
        <dbReference type="SMART" id="SM01020"/>
    </source>
</evidence>
<dbReference type="InterPro" id="IPR012295">
    <property type="entry name" value="TBP_dom_sf"/>
</dbReference>
<dbReference type="InterPro" id="IPR015151">
    <property type="entry name" value="B-adaptin_app_sub_C"/>
</dbReference>
<dbReference type="STRING" id="407821.A0A087U0D3"/>
<dbReference type="InterPro" id="IPR026739">
    <property type="entry name" value="AP_beta"/>
</dbReference>
<dbReference type="InterPro" id="IPR009028">
    <property type="entry name" value="Coatomer/calthrin_app_sub_C"/>
</dbReference>
<evidence type="ECO:0000256" key="3">
    <source>
        <dbReference type="ARBA" id="ARBA00022927"/>
    </source>
</evidence>
<organism evidence="6 7">
    <name type="scientific">Stegodyphus mimosarum</name>
    <name type="common">African social velvet spider</name>
    <dbReference type="NCBI Taxonomy" id="407821"/>
    <lineage>
        <taxon>Eukaryota</taxon>
        <taxon>Metazoa</taxon>
        <taxon>Ecdysozoa</taxon>
        <taxon>Arthropoda</taxon>
        <taxon>Chelicerata</taxon>
        <taxon>Arachnida</taxon>
        <taxon>Araneae</taxon>
        <taxon>Araneomorphae</taxon>
        <taxon>Entelegynae</taxon>
        <taxon>Eresoidea</taxon>
        <taxon>Eresidae</taxon>
        <taxon>Stegodyphus</taxon>
    </lineage>
</organism>
<dbReference type="AlphaFoldDB" id="A0A087U0D3"/>
<dbReference type="InterPro" id="IPR008152">
    <property type="entry name" value="Clathrin_a/b/g-adaptin_app_Ig"/>
</dbReference>
<dbReference type="InterPro" id="IPR013037">
    <property type="entry name" value="Clathrin_b-adaptin_app_Ig-like"/>
</dbReference>
<accession>A0A087U0D3</accession>
<evidence type="ECO:0000256" key="2">
    <source>
        <dbReference type="ARBA" id="ARBA00022448"/>
    </source>
</evidence>
<reference evidence="6 7" key="1">
    <citation type="submission" date="2013-11" db="EMBL/GenBank/DDBJ databases">
        <title>Genome sequencing of Stegodyphus mimosarum.</title>
        <authorList>
            <person name="Bechsgaard J."/>
        </authorList>
    </citation>
    <scope>NUCLEOTIDE SEQUENCE [LARGE SCALE GENOMIC DNA]</scope>
</reference>
<dbReference type="InterPro" id="IPR013041">
    <property type="entry name" value="Clathrin_app_Ig-like_sf"/>
</dbReference>
<dbReference type="PANTHER" id="PTHR11134">
    <property type="entry name" value="ADAPTOR COMPLEX SUBUNIT BETA FAMILY MEMBER"/>
    <property type="match status" value="1"/>
</dbReference>
<dbReference type="OrthoDB" id="10254310at2759"/>
<evidence type="ECO:0000256" key="1">
    <source>
        <dbReference type="ARBA" id="ARBA00004308"/>
    </source>
</evidence>
<evidence type="ECO:0000313" key="6">
    <source>
        <dbReference type="EMBL" id="KFM70822.1"/>
    </source>
</evidence>
<gene>
    <name evidence="6" type="ORF">X975_22062</name>
</gene>
<keyword evidence="7" id="KW-1185">Reference proteome</keyword>
<feature type="non-terminal residue" evidence="6">
    <location>
        <position position="200"/>
    </location>
</feature>
<dbReference type="Gene3D" id="3.30.310.10">
    <property type="entry name" value="TATA-Binding Protein"/>
    <property type="match status" value="1"/>
</dbReference>
<comment type="subcellular location">
    <subcellularLocation>
        <location evidence="1">Endomembrane system</location>
    </subcellularLocation>
</comment>
<protein>
    <submittedName>
        <fullName evidence="6">AP-1 complex subunit beta-1</fullName>
    </submittedName>
</protein>
<dbReference type="Gene3D" id="2.60.40.1150">
    <property type="match status" value="1"/>
</dbReference>
<dbReference type="GO" id="GO:0016192">
    <property type="term" value="P:vesicle-mediated transport"/>
    <property type="evidence" value="ECO:0007669"/>
    <property type="project" value="InterPro"/>
</dbReference>
<dbReference type="GO" id="GO:0012505">
    <property type="term" value="C:endomembrane system"/>
    <property type="evidence" value="ECO:0007669"/>
    <property type="project" value="UniProtKB-SubCell"/>
</dbReference>
<dbReference type="Proteomes" id="UP000054359">
    <property type="component" value="Unassembled WGS sequence"/>
</dbReference>
<evidence type="ECO:0000256" key="4">
    <source>
        <dbReference type="ARBA" id="ARBA00023136"/>
    </source>
</evidence>
<dbReference type="SMART" id="SM01020">
    <property type="entry name" value="B2-adapt-app_C"/>
    <property type="match status" value="1"/>
</dbReference>
<dbReference type="SUPFAM" id="SSF55711">
    <property type="entry name" value="Subdomain of clathrin and coatomer appendage domain"/>
    <property type="match status" value="1"/>
</dbReference>
<dbReference type="GO" id="GO:0030131">
    <property type="term" value="C:clathrin adaptor complex"/>
    <property type="evidence" value="ECO:0007669"/>
    <property type="project" value="InterPro"/>
</dbReference>
<dbReference type="OMA" id="SGPINTM"/>
<dbReference type="Pfam" id="PF02883">
    <property type="entry name" value="Alpha_adaptinC2"/>
    <property type="match status" value="1"/>
</dbReference>
<sequence>MEMTFFNKAMQAMGGFAIQFNKNSFGLAPAQPLQVPAPLLPNTSADVSLLLNTMGAVQKMDPLTNLQVAVKNNVDVFYFSTVVPLHVFCTEDGMMDKRVFLATWKDIPAQNEVQYTIDNIVLSTDQVSQKLQNNNIFTIAKRNVDGQDMLYQSLKLTNGIWVLAEMKIQPGVTSFTLSLKSRAMDVASSVHQAYEAILHN</sequence>
<evidence type="ECO:0000313" key="7">
    <source>
        <dbReference type="Proteomes" id="UP000054359"/>
    </source>
</evidence>
<name>A0A087U0D3_STEMI</name>